<keyword evidence="1" id="KW-1133">Transmembrane helix</keyword>
<comment type="caution">
    <text evidence="2">The sequence shown here is derived from an EMBL/GenBank/DDBJ whole genome shotgun (WGS) entry which is preliminary data.</text>
</comment>
<keyword evidence="1" id="KW-0472">Membrane</keyword>
<gene>
    <name evidence="2" type="ORF">M136_4796</name>
</gene>
<keyword evidence="1" id="KW-0812">Transmembrane</keyword>
<dbReference type="AlphaFoldDB" id="A0A015XBH4"/>
<dbReference type="PATRIC" id="fig|1339327.3.peg.96"/>
<evidence type="ECO:0008006" key="4">
    <source>
        <dbReference type="Google" id="ProtNLM"/>
    </source>
</evidence>
<evidence type="ECO:0000313" key="2">
    <source>
        <dbReference type="EMBL" id="EXZ31440.1"/>
    </source>
</evidence>
<reference evidence="2 3" key="1">
    <citation type="submission" date="2014-02" db="EMBL/GenBank/DDBJ databases">
        <authorList>
            <person name="Sears C."/>
            <person name="Carroll K."/>
            <person name="Sack B.R."/>
            <person name="Qadri F."/>
            <person name="Myers L.L."/>
            <person name="Chung G.-T."/>
            <person name="Escheverria P."/>
            <person name="Fraser C.M."/>
            <person name="Sadzewicz L."/>
            <person name="Shefchek K.A."/>
            <person name="Tallon L."/>
            <person name="Das S.P."/>
            <person name="Daugherty S."/>
            <person name="Mongodin E.F."/>
        </authorList>
    </citation>
    <scope>NUCLEOTIDE SEQUENCE [LARGE SCALE GENOMIC DNA]</scope>
    <source>
        <strain evidence="2 3">S36L11</strain>
    </source>
</reference>
<sequence length="239" mass="26814">MEITLQQFEAMCQNRQLHNGYVEGLGCVFWRSRYVISSDTTSTESFSTPFYELVVIKDEKNIESGLQPLEGLIDKGTTALSLYGIANSFEQLSQKPIVIGEKYIQINRQGTLVRNPNRVYTTKGEVAKGVGRKIYIAGLVIDTALWISGKQTFSEAALNMGVNTGIYIIGSYFPPVGIALGILWFITSVSKRPYISPPSYEEIHGTITPADATRVERPYYCEPMRVRPNHKKHILRQGK</sequence>
<dbReference type="Proteomes" id="UP000022082">
    <property type="component" value="Unassembled WGS sequence"/>
</dbReference>
<dbReference type="RefSeq" id="WP_009293435.1">
    <property type="nucleotide sequence ID" value="NZ_JGDJ01000012.1"/>
</dbReference>
<feature type="transmembrane region" description="Helical" evidence="1">
    <location>
        <begin position="165"/>
        <end position="186"/>
    </location>
</feature>
<protein>
    <recommendedName>
        <fullName evidence="4">Transmembrane protein</fullName>
    </recommendedName>
</protein>
<evidence type="ECO:0000256" key="1">
    <source>
        <dbReference type="SAM" id="Phobius"/>
    </source>
</evidence>
<feature type="transmembrane region" description="Helical" evidence="1">
    <location>
        <begin position="134"/>
        <end position="153"/>
    </location>
</feature>
<accession>A0A015XBH4</accession>
<evidence type="ECO:0000313" key="3">
    <source>
        <dbReference type="Proteomes" id="UP000022082"/>
    </source>
</evidence>
<organism evidence="2 3">
    <name type="scientific">Bacteroides fragilis str. S36L11</name>
    <dbReference type="NCBI Taxonomy" id="1339327"/>
    <lineage>
        <taxon>Bacteria</taxon>
        <taxon>Pseudomonadati</taxon>
        <taxon>Bacteroidota</taxon>
        <taxon>Bacteroidia</taxon>
        <taxon>Bacteroidales</taxon>
        <taxon>Bacteroidaceae</taxon>
        <taxon>Bacteroides</taxon>
    </lineage>
</organism>
<name>A0A015XBH4_BACFG</name>
<proteinExistence type="predicted"/>
<dbReference type="EMBL" id="JGDJ01000012">
    <property type="protein sequence ID" value="EXZ31440.1"/>
    <property type="molecule type" value="Genomic_DNA"/>
</dbReference>